<feature type="domain" description="C2H2-type" evidence="5">
    <location>
        <begin position="285"/>
        <end position="306"/>
    </location>
</feature>
<dbReference type="AlphaFoldDB" id="A0A811V136"/>
<name>A0A811V136_CERCA</name>
<keyword evidence="2" id="KW-0677">Repeat</keyword>
<keyword evidence="4" id="KW-0862">Zinc</keyword>
<dbReference type="SUPFAM" id="SSF57667">
    <property type="entry name" value="beta-beta-alpha zinc fingers"/>
    <property type="match status" value="1"/>
</dbReference>
<gene>
    <name evidence="6" type="ORF">CCAP1982_LOCUS13549</name>
</gene>
<proteinExistence type="predicted"/>
<dbReference type="PANTHER" id="PTHR24379">
    <property type="entry name" value="KRAB AND ZINC FINGER DOMAIN-CONTAINING"/>
    <property type="match status" value="1"/>
</dbReference>
<evidence type="ECO:0000313" key="6">
    <source>
        <dbReference type="EMBL" id="CAD7005189.1"/>
    </source>
</evidence>
<evidence type="ECO:0000313" key="7">
    <source>
        <dbReference type="Proteomes" id="UP000606786"/>
    </source>
</evidence>
<dbReference type="Pfam" id="PF12874">
    <property type="entry name" value="zf-met"/>
    <property type="match status" value="3"/>
</dbReference>
<reference evidence="6" key="1">
    <citation type="submission" date="2020-11" db="EMBL/GenBank/DDBJ databases">
        <authorList>
            <person name="Whitehead M."/>
        </authorList>
    </citation>
    <scope>NUCLEOTIDE SEQUENCE</scope>
    <source>
        <strain evidence="6">EGII</strain>
    </source>
</reference>
<feature type="domain" description="C2H2-type" evidence="5">
    <location>
        <begin position="457"/>
        <end position="479"/>
    </location>
</feature>
<protein>
    <submittedName>
        <fullName evidence="6">(Mediterranean fruit fly) hypothetical protein</fullName>
    </submittedName>
</protein>
<evidence type="ECO:0000256" key="4">
    <source>
        <dbReference type="ARBA" id="ARBA00022833"/>
    </source>
</evidence>
<keyword evidence="3" id="KW-0863">Zinc-finger</keyword>
<keyword evidence="7" id="KW-1185">Reference proteome</keyword>
<feature type="domain" description="C2H2-type" evidence="5">
    <location>
        <begin position="429"/>
        <end position="450"/>
    </location>
</feature>
<feature type="domain" description="C2H2-type" evidence="5">
    <location>
        <begin position="208"/>
        <end position="229"/>
    </location>
</feature>
<accession>A0A811V136</accession>
<dbReference type="InterPro" id="IPR036236">
    <property type="entry name" value="Znf_C2H2_sf"/>
</dbReference>
<dbReference type="Proteomes" id="UP000606786">
    <property type="component" value="Unassembled WGS sequence"/>
</dbReference>
<dbReference type="PANTHER" id="PTHR24379:SF121">
    <property type="entry name" value="C2H2-TYPE DOMAIN-CONTAINING PROTEIN"/>
    <property type="match status" value="1"/>
</dbReference>
<evidence type="ECO:0000259" key="5">
    <source>
        <dbReference type="PROSITE" id="PS00028"/>
    </source>
</evidence>
<keyword evidence="1" id="KW-0479">Metal-binding</keyword>
<evidence type="ECO:0000256" key="2">
    <source>
        <dbReference type="ARBA" id="ARBA00022737"/>
    </source>
</evidence>
<sequence>MESSDLQMVSFDEEQIFAVGRALMAVADEVYETPKFEPISYEPEEVIELLSDSENGENGVEEDTSDCEIFGQMCSNIELAAIDTVITKDHPEENEVYLNEAVVECPDQATNDTTSINITKENNQESVTSQVGLSAIIELDDDDDSTCNNGIDADNINANKGGFSEEEVKEKKCVNLLDYDSDDNNEPSASKHLPRNCHNLEAFLNYLCPQCGVSCCNKKKWNAHTDIVHNFRSIDKLNLKTVISRQGQLFYQCKSCEKKFNSDCSHRILLNHRIQHMTIPQFLRCRLCEERFSSRMQFLKHFKSKHRKIALEKLRRSESFRKHIIFACPVCKKKTANMKSWMSHLESAHDWYNKLEEKVTTLRINLVECKSCLATFRSNYVKWHSLRHEENKPFNCKFCKKFKSFTFGPIINHIRVEHFNEKFEQIKHCYYCDETFANFRQRSDHMIEMHTIERLTCEVCEKKYTSSARLLAHMAKFNHQKLNKIE</sequence>
<dbReference type="Gene3D" id="3.30.160.60">
    <property type="entry name" value="Classic Zinc Finger"/>
    <property type="match status" value="2"/>
</dbReference>
<dbReference type="SMART" id="SM00355">
    <property type="entry name" value="ZnF_C2H2"/>
    <property type="match status" value="8"/>
</dbReference>
<dbReference type="InterPro" id="IPR013087">
    <property type="entry name" value="Znf_C2H2_type"/>
</dbReference>
<dbReference type="EMBL" id="CAJHJT010000034">
    <property type="protein sequence ID" value="CAD7005189.1"/>
    <property type="molecule type" value="Genomic_DNA"/>
</dbReference>
<dbReference type="OrthoDB" id="4737882at2759"/>
<evidence type="ECO:0000256" key="3">
    <source>
        <dbReference type="ARBA" id="ARBA00022771"/>
    </source>
</evidence>
<organism evidence="6 7">
    <name type="scientific">Ceratitis capitata</name>
    <name type="common">Mediterranean fruit fly</name>
    <name type="synonym">Tephritis capitata</name>
    <dbReference type="NCBI Taxonomy" id="7213"/>
    <lineage>
        <taxon>Eukaryota</taxon>
        <taxon>Metazoa</taxon>
        <taxon>Ecdysozoa</taxon>
        <taxon>Arthropoda</taxon>
        <taxon>Hexapoda</taxon>
        <taxon>Insecta</taxon>
        <taxon>Pterygota</taxon>
        <taxon>Neoptera</taxon>
        <taxon>Endopterygota</taxon>
        <taxon>Diptera</taxon>
        <taxon>Brachycera</taxon>
        <taxon>Muscomorpha</taxon>
        <taxon>Tephritoidea</taxon>
        <taxon>Tephritidae</taxon>
        <taxon>Ceratitis</taxon>
        <taxon>Ceratitis</taxon>
    </lineage>
</organism>
<comment type="caution">
    <text evidence="6">The sequence shown here is derived from an EMBL/GenBank/DDBJ whole genome shotgun (WGS) entry which is preliminary data.</text>
</comment>
<evidence type="ECO:0000256" key="1">
    <source>
        <dbReference type="ARBA" id="ARBA00022723"/>
    </source>
</evidence>
<dbReference type="GO" id="GO:0008270">
    <property type="term" value="F:zinc ion binding"/>
    <property type="evidence" value="ECO:0007669"/>
    <property type="project" value="UniProtKB-KW"/>
</dbReference>
<dbReference type="PROSITE" id="PS00028">
    <property type="entry name" value="ZINC_FINGER_C2H2_1"/>
    <property type="match status" value="4"/>
</dbReference>